<reference evidence="1" key="1">
    <citation type="journal article" date="2021" name="Proc. Natl. Acad. Sci. U.S.A.">
        <title>A Catalog of Tens of Thousands of Viruses from Human Metagenomes Reveals Hidden Associations with Chronic Diseases.</title>
        <authorList>
            <person name="Tisza M.J."/>
            <person name="Buck C.B."/>
        </authorList>
    </citation>
    <scope>NUCLEOTIDE SEQUENCE</scope>
    <source>
        <strain evidence="1">CtG4L18</strain>
    </source>
</reference>
<proteinExistence type="predicted"/>
<organism evidence="1">
    <name type="scientific">Podoviridae sp. ctG4L18</name>
    <dbReference type="NCBI Taxonomy" id="2825234"/>
    <lineage>
        <taxon>Viruses</taxon>
        <taxon>Duplodnaviria</taxon>
        <taxon>Heunggongvirae</taxon>
        <taxon>Uroviricota</taxon>
        <taxon>Caudoviricetes</taxon>
    </lineage>
</organism>
<evidence type="ECO:0000313" key="1">
    <source>
        <dbReference type="EMBL" id="DAF96350.1"/>
    </source>
</evidence>
<sequence>MPASSICSIQLPNLGHHQPTQNRLQVVYLH</sequence>
<dbReference type="EMBL" id="BK016114">
    <property type="protein sequence ID" value="DAF96350.1"/>
    <property type="molecule type" value="Genomic_DNA"/>
</dbReference>
<name>A0A8S5UPP1_9CAUD</name>
<accession>A0A8S5UPP1</accession>
<protein>
    <submittedName>
        <fullName evidence="1">Uncharacterized protein</fullName>
    </submittedName>
</protein>